<dbReference type="AlphaFoldDB" id="A0AAV2P425"/>
<protein>
    <submittedName>
        <fullName evidence="1">Uncharacterized protein</fullName>
    </submittedName>
</protein>
<keyword evidence="2" id="KW-1185">Reference proteome</keyword>
<proteinExistence type="predicted"/>
<sequence>MISFECAGCVWTKSRNSGHSCKASWSCK</sequence>
<evidence type="ECO:0000313" key="2">
    <source>
        <dbReference type="Proteomes" id="UP001497644"/>
    </source>
</evidence>
<organism evidence="1 2">
    <name type="scientific">Lasius platythorax</name>
    <dbReference type="NCBI Taxonomy" id="488582"/>
    <lineage>
        <taxon>Eukaryota</taxon>
        <taxon>Metazoa</taxon>
        <taxon>Ecdysozoa</taxon>
        <taxon>Arthropoda</taxon>
        <taxon>Hexapoda</taxon>
        <taxon>Insecta</taxon>
        <taxon>Pterygota</taxon>
        <taxon>Neoptera</taxon>
        <taxon>Endopterygota</taxon>
        <taxon>Hymenoptera</taxon>
        <taxon>Apocrita</taxon>
        <taxon>Aculeata</taxon>
        <taxon>Formicoidea</taxon>
        <taxon>Formicidae</taxon>
        <taxon>Formicinae</taxon>
        <taxon>Lasius</taxon>
        <taxon>Lasius</taxon>
    </lineage>
</organism>
<reference evidence="1" key="1">
    <citation type="submission" date="2024-04" db="EMBL/GenBank/DDBJ databases">
        <authorList>
            <consortium name="Molecular Ecology Group"/>
        </authorList>
    </citation>
    <scope>NUCLEOTIDE SEQUENCE</scope>
</reference>
<name>A0AAV2P425_9HYME</name>
<accession>A0AAV2P425</accession>
<gene>
    <name evidence="1" type="ORF">LPLAT_LOCUS12823</name>
</gene>
<dbReference type="Proteomes" id="UP001497644">
    <property type="component" value="Chromosome 7"/>
</dbReference>
<evidence type="ECO:0000313" key="1">
    <source>
        <dbReference type="EMBL" id="CAL1687650.1"/>
    </source>
</evidence>
<dbReference type="EMBL" id="OZ034830">
    <property type="protein sequence ID" value="CAL1687650.1"/>
    <property type="molecule type" value="Genomic_DNA"/>
</dbReference>